<accession>A0A9X1VJA4</accession>
<evidence type="ECO:0000313" key="2">
    <source>
        <dbReference type="EMBL" id="MCI2227569.1"/>
    </source>
</evidence>
<keyword evidence="3" id="KW-1185">Reference proteome</keyword>
<gene>
    <name evidence="2" type="ORF">MC378_00190</name>
</gene>
<sequence length="171" mass="19677">MFNKNIKLVLAVLITVWAVYQFSQGNIMNGISILLLAGIFVLFYFKNEFILLSFLQLRKQNFPGAQKWLGYIKNPEAALTVKQQGYFNYLHGIMLSQTNITQAEKYLRKAVKLGLAMDHDLAMAKLQLAGIAMTKRRKREATNLMAEAKKLDKHGMLKEQMTMMKQQMKKI</sequence>
<proteinExistence type="predicted"/>
<keyword evidence="1" id="KW-0812">Transmembrane</keyword>
<evidence type="ECO:0000313" key="3">
    <source>
        <dbReference type="Proteomes" id="UP001139369"/>
    </source>
</evidence>
<keyword evidence="1" id="KW-1133">Transmembrane helix</keyword>
<reference evidence="2" key="1">
    <citation type="submission" date="2022-02" db="EMBL/GenBank/DDBJ databases">
        <title>Polaribacter sp. MSW13, isolated from seawater.</title>
        <authorList>
            <person name="Kristyanto S."/>
            <person name="Jung J."/>
            <person name="Jeon C.O."/>
        </authorList>
    </citation>
    <scope>NUCLEOTIDE SEQUENCE</scope>
    <source>
        <strain evidence="2">MSW13</strain>
    </source>
</reference>
<dbReference type="RefSeq" id="WP_242176694.1">
    <property type="nucleotide sequence ID" value="NZ_JAKQYM010000001.1"/>
</dbReference>
<protein>
    <submittedName>
        <fullName evidence="2">DUF2892 domain-containing protein</fullName>
    </submittedName>
</protein>
<organism evidence="2 3">
    <name type="scientific">Polaribacter marinus</name>
    <dbReference type="NCBI Taxonomy" id="2916838"/>
    <lineage>
        <taxon>Bacteria</taxon>
        <taxon>Pseudomonadati</taxon>
        <taxon>Bacteroidota</taxon>
        <taxon>Flavobacteriia</taxon>
        <taxon>Flavobacteriales</taxon>
        <taxon>Flavobacteriaceae</taxon>
    </lineage>
</organism>
<evidence type="ECO:0000256" key="1">
    <source>
        <dbReference type="SAM" id="Phobius"/>
    </source>
</evidence>
<dbReference type="AlphaFoldDB" id="A0A9X1VJA4"/>
<name>A0A9X1VJA4_9FLAO</name>
<keyword evidence="1" id="KW-0472">Membrane</keyword>
<dbReference type="Proteomes" id="UP001139369">
    <property type="component" value="Unassembled WGS sequence"/>
</dbReference>
<dbReference type="EMBL" id="JAKQYM010000001">
    <property type="protein sequence ID" value="MCI2227569.1"/>
    <property type="molecule type" value="Genomic_DNA"/>
</dbReference>
<feature type="transmembrane region" description="Helical" evidence="1">
    <location>
        <begin position="31"/>
        <end position="55"/>
    </location>
</feature>
<comment type="caution">
    <text evidence="2">The sequence shown here is derived from an EMBL/GenBank/DDBJ whole genome shotgun (WGS) entry which is preliminary data.</text>
</comment>